<evidence type="ECO:0000313" key="3">
    <source>
        <dbReference type="Proteomes" id="UP001151516"/>
    </source>
</evidence>
<feature type="compositionally biased region" description="Low complexity" evidence="1">
    <location>
        <begin position="186"/>
        <end position="197"/>
    </location>
</feature>
<name>A0A9W8GDX5_9FUNG</name>
<dbReference type="EMBL" id="JANBTX010000549">
    <property type="protein sequence ID" value="KAJ2681800.1"/>
    <property type="molecule type" value="Genomic_DNA"/>
</dbReference>
<protein>
    <submittedName>
        <fullName evidence="2">Uncharacterized protein</fullName>
    </submittedName>
</protein>
<keyword evidence="3" id="KW-1185">Reference proteome</keyword>
<proteinExistence type="predicted"/>
<dbReference type="Proteomes" id="UP001151516">
    <property type="component" value="Unassembled WGS sequence"/>
</dbReference>
<dbReference type="OrthoDB" id="10496230at2759"/>
<feature type="region of interest" description="Disordered" evidence="1">
    <location>
        <begin position="186"/>
        <end position="206"/>
    </location>
</feature>
<dbReference type="AlphaFoldDB" id="A0A9W8GDX5"/>
<accession>A0A9W8GDX5</accession>
<feature type="region of interest" description="Disordered" evidence="1">
    <location>
        <begin position="1"/>
        <end position="33"/>
    </location>
</feature>
<evidence type="ECO:0000313" key="2">
    <source>
        <dbReference type="EMBL" id="KAJ2681800.1"/>
    </source>
</evidence>
<organism evidence="2 3">
    <name type="scientific">Coemansia spiralis</name>
    <dbReference type="NCBI Taxonomy" id="417178"/>
    <lineage>
        <taxon>Eukaryota</taxon>
        <taxon>Fungi</taxon>
        <taxon>Fungi incertae sedis</taxon>
        <taxon>Zoopagomycota</taxon>
        <taxon>Kickxellomycotina</taxon>
        <taxon>Kickxellomycetes</taxon>
        <taxon>Kickxellales</taxon>
        <taxon>Kickxellaceae</taxon>
        <taxon>Coemansia</taxon>
    </lineage>
</organism>
<comment type="caution">
    <text evidence="2">The sequence shown here is derived from an EMBL/GenBank/DDBJ whole genome shotgun (WGS) entry which is preliminary data.</text>
</comment>
<reference evidence="2" key="1">
    <citation type="submission" date="2022-07" db="EMBL/GenBank/DDBJ databases">
        <title>Phylogenomic reconstructions and comparative analyses of Kickxellomycotina fungi.</title>
        <authorList>
            <person name="Reynolds N.K."/>
            <person name="Stajich J.E."/>
            <person name="Barry K."/>
            <person name="Grigoriev I.V."/>
            <person name="Crous P."/>
            <person name="Smith M.E."/>
        </authorList>
    </citation>
    <scope>NUCLEOTIDE SEQUENCE</scope>
    <source>
        <strain evidence="2">CBS 109367</strain>
    </source>
</reference>
<feature type="region of interest" description="Disordered" evidence="1">
    <location>
        <begin position="120"/>
        <end position="142"/>
    </location>
</feature>
<evidence type="ECO:0000256" key="1">
    <source>
        <dbReference type="SAM" id="MobiDB-lite"/>
    </source>
</evidence>
<sequence length="206" mass="22022">MSQLMDFTSNITPQRRLSQQASVGTTPALRHRNTMPSLPLRIGAKSAPSSPAQAPLSVANERVPMLPPSARVVNLEDVLTAAAEAADPLPELETITEEEDCVAALGDARNKAFGSTRATNTDFGPFQQASSSSLASANVRPLDRQELNDTSVTGGLGSRWLDDEWSPQTLSQYVDSEASTAHSVYSYSSSASSSMQSLWTEVDPTH</sequence>
<gene>
    <name evidence="2" type="ORF">IWW39_006231</name>
</gene>
<feature type="compositionally biased region" description="Polar residues" evidence="1">
    <location>
        <begin position="1"/>
        <end position="25"/>
    </location>
</feature>